<proteinExistence type="predicted"/>
<keyword evidence="3" id="KW-1185">Reference proteome</keyword>
<dbReference type="RefSeq" id="WP_131848095.1">
    <property type="nucleotide sequence ID" value="NZ_SLXV01000006.1"/>
</dbReference>
<dbReference type="Proteomes" id="UP000294746">
    <property type="component" value="Unassembled WGS sequence"/>
</dbReference>
<dbReference type="Gene3D" id="3.30.1180.10">
    <property type="match status" value="1"/>
</dbReference>
<accession>A0A4R2RYI1</accession>
<protein>
    <submittedName>
        <fullName evidence="2">DegV family protein with EDD domain</fullName>
    </submittedName>
</protein>
<gene>
    <name evidence="2" type="ORF">EDD57_10673</name>
</gene>
<dbReference type="AlphaFoldDB" id="A0A4R2RYI1"/>
<dbReference type="SUPFAM" id="SSF82549">
    <property type="entry name" value="DAK1/DegV-like"/>
    <property type="match status" value="1"/>
</dbReference>
<dbReference type="InterPro" id="IPR043168">
    <property type="entry name" value="DegV_C"/>
</dbReference>
<dbReference type="PROSITE" id="PS51482">
    <property type="entry name" value="DEGV"/>
    <property type="match status" value="1"/>
</dbReference>
<evidence type="ECO:0000313" key="3">
    <source>
        <dbReference type="Proteomes" id="UP000294746"/>
    </source>
</evidence>
<organism evidence="2 3">
    <name type="scientific">Baia soyae</name>
    <dbReference type="NCBI Taxonomy" id="1544746"/>
    <lineage>
        <taxon>Bacteria</taxon>
        <taxon>Bacillati</taxon>
        <taxon>Bacillota</taxon>
        <taxon>Bacilli</taxon>
        <taxon>Bacillales</taxon>
        <taxon>Thermoactinomycetaceae</taxon>
        <taxon>Baia</taxon>
    </lineage>
</organism>
<dbReference type="Pfam" id="PF02645">
    <property type="entry name" value="DegV"/>
    <property type="match status" value="1"/>
</dbReference>
<keyword evidence="1" id="KW-0446">Lipid-binding</keyword>
<dbReference type="PANTHER" id="PTHR33434">
    <property type="entry name" value="DEGV DOMAIN-CONTAINING PROTEIN DR_1986-RELATED"/>
    <property type="match status" value="1"/>
</dbReference>
<evidence type="ECO:0000313" key="2">
    <source>
        <dbReference type="EMBL" id="TCP69757.1"/>
    </source>
</evidence>
<name>A0A4R2RYI1_9BACL</name>
<dbReference type="PANTHER" id="PTHR33434:SF2">
    <property type="entry name" value="FATTY ACID-BINDING PROTEIN TM_1468"/>
    <property type="match status" value="1"/>
</dbReference>
<dbReference type="GO" id="GO:0008289">
    <property type="term" value="F:lipid binding"/>
    <property type="evidence" value="ECO:0007669"/>
    <property type="project" value="UniProtKB-KW"/>
</dbReference>
<reference evidence="2 3" key="1">
    <citation type="submission" date="2019-03" db="EMBL/GenBank/DDBJ databases">
        <title>Genomic Encyclopedia of Type Strains, Phase IV (KMG-IV): sequencing the most valuable type-strain genomes for metagenomic binning, comparative biology and taxonomic classification.</title>
        <authorList>
            <person name="Goeker M."/>
        </authorList>
    </citation>
    <scope>NUCLEOTIDE SEQUENCE [LARGE SCALE GENOMIC DNA]</scope>
    <source>
        <strain evidence="2 3">DSM 46831</strain>
    </source>
</reference>
<dbReference type="OrthoDB" id="9780660at2"/>
<dbReference type="EMBL" id="SLXV01000006">
    <property type="protein sequence ID" value="TCP69757.1"/>
    <property type="molecule type" value="Genomic_DNA"/>
</dbReference>
<sequence>MDQVKVICDSAADLPKELREELGISLVSIPCHIEGTTYYDGVDFFADQFYVKLAESKEIPFTSQPAPMDYVNAYQKAIDEGAKKILLVSLSSGLSGSYQTAVLASTMMENPDVEIEVFDTRSASLGSGLQVIAAAHAAKAGKSLEEIKGLLESNREHTSIFFLVDTLEYLQKGGRIGKASAVVGSLLNIKPILSVNQEGVVFAVDKVRGKNKAFERLFGLIKEQTQAGAVSIGVMHARNPEEADKWVRRIEQEFEVKELIVTEIGPVIGTHAGPGTVAISVAPYIEI</sequence>
<dbReference type="InterPro" id="IPR050270">
    <property type="entry name" value="DegV_domain_contain"/>
</dbReference>
<evidence type="ECO:0000256" key="1">
    <source>
        <dbReference type="ARBA" id="ARBA00023121"/>
    </source>
</evidence>
<dbReference type="InterPro" id="IPR003797">
    <property type="entry name" value="DegV"/>
</dbReference>
<dbReference type="NCBIfam" id="TIGR00762">
    <property type="entry name" value="DegV"/>
    <property type="match status" value="1"/>
</dbReference>
<comment type="caution">
    <text evidence="2">The sequence shown here is derived from an EMBL/GenBank/DDBJ whole genome shotgun (WGS) entry which is preliminary data.</text>
</comment>
<dbReference type="Gene3D" id="3.40.50.10170">
    <property type="match status" value="1"/>
</dbReference>